<keyword evidence="5 7" id="KW-1133">Transmembrane helix</keyword>
<gene>
    <name evidence="9" type="ORF">AB1Y20_015660</name>
</gene>
<dbReference type="PROSITE" id="PS00217">
    <property type="entry name" value="SUGAR_TRANSPORT_2"/>
    <property type="match status" value="1"/>
</dbReference>
<dbReference type="Gene3D" id="1.20.1250.20">
    <property type="entry name" value="MFS general substrate transporter like domains"/>
    <property type="match status" value="1"/>
</dbReference>
<dbReference type="EMBL" id="JBGBPQ010000003">
    <property type="protein sequence ID" value="KAL1526971.1"/>
    <property type="molecule type" value="Genomic_DNA"/>
</dbReference>
<keyword evidence="4 7" id="KW-0812">Transmembrane</keyword>
<dbReference type="GO" id="GO:0005366">
    <property type="term" value="F:myo-inositol:proton symporter activity"/>
    <property type="evidence" value="ECO:0007669"/>
    <property type="project" value="TreeGrafter"/>
</dbReference>
<dbReference type="InterPro" id="IPR005829">
    <property type="entry name" value="Sugar_transporter_CS"/>
</dbReference>
<dbReference type="InterPro" id="IPR036259">
    <property type="entry name" value="MFS_trans_sf"/>
</dbReference>
<dbReference type="Proteomes" id="UP001515480">
    <property type="component" value="Unassembled WGS sequence"/>
</dbReference>
<feature type="transmembrane region" description="Helical" evidence="7">
    <location>
        <begin position="299"/>
        <end position="319"/>
    </location>
</feature>
<feature type="transmembrane region" description="Helical" evidence="7">
    <location>
        <begin position="334"/>
        <end position="357"/>
    </location>
</feature>
<keyword evidence="3" id="KW-0813">Transport</keyword>
<dbReference type="PROSITE" id="PS00216">
    <property type="entry name" value="SUGAR_TRANSPORT_1"/>
    <property type="match status" value="1"/>
</dbReference>
<reference evidence="9 10" key="1">
    <citation type="journal article" date="2024" name="Science">
        <title>Giant polyketide synthase enzymes in the biosynthesis of giant marine polyether toxins.</title>
        <authorList>
            <person name="Fallon T.R."/>
            <person name="Shende V.V."/>
            <person name="Wierzbicki I.H."/>
            <person name="Pendleton A.L."/>
            <person name="Watervoot N.F."/>
            <person name="Auber R.P."/>
            <person name="Gonzalez D.J."/>
            <person name="Wisecaver J.H."/>
            <person name="Moore B.S."/>
        </authorList>
    </citation>
    <scope>NUCLEOTIDE SEQUENCE [LARGE SCALE GENOMIC DNA]</scope>
    <source>
        <strain evidence="9 10">12B1</strain>
    </source>
</reference>
<dbReference type="InterPro" id="IPR003663">
    <property type="entry name" value="Sugar/inositol_transpt"/>
</dbReference>
<evidence type="ECO:0000256" key="6">
    <source>
        <dbReference type="ARBA" id="ARBA00023136"/>
    </source>
</evidence>
<dbReference type="GO" id="GO:0016324">
    <property type="term" value="C:apical plasma membrane"/>
    <property type="evidence" value="ECO:0007669"/>
    <property type="project" value="TreeGrafter"/>
</dbReference>
<feature type="transmembrane region" description="Helical" evidence="7">
    <location>
        <begin position="183"/>
        <end position="203"/>
    </location>
</feature>
<comment type="similarity">
    <text evidence="2">Belongs to the major facilitator superfamily. Sugar transporter (TC 2.A.1.1) family.</text>
</comment>
<evidence type="ECO:0000259" key="8">
    <source>
        <dbReference type="PROSITE" id="PS50850"/>
    </source>
</evidence>
<protein>
    <recommendedName>
        <fullName evidence="8">Major facilitator superfamily (MFS) profile domain-containing protein</fullName>
    </recommendedName>
</protein>
<accession>A0AB34JYE8</accession>
<feature type="transmembrane region" description="Helical" evidence="7">
    <location>
        <begin position="117"/>
        <end position="140"/>
    </location>
</feature>
<dbReference type="Pfam" id="PF00083">
    <property type="entry name" value="Sugar_tr"/>
    <property type="match status" value="1"/>
</dbReference>
<evidence type="ECO:0000256" key="1">
    <source>
        <dbReference type="ARBA" id="ARBA00004141"/>
    </source>
</evidence>
<feature type="transmembrane region" description="Helical" evidence="7">
    <location>
        <begin position="94"/>
        <end position="111"/>
    </location>
</feature>
<feature type="transmembrane region" description="Helical" evidence="7">
    <location>
        <begin position="67"/>
        <end position="87"/>
    </location>
</feature>
<evidence type="ECO:0000313" key="9">
    <source>
        <dbReference type="EMBL" id="KAL1526971.1"/>
    </source>
</evidence>
<feature type="transmembrane region" description="Helical" evidence="7">
    <location>
        <begin position="451"/>
        <end position="472"/>
    </location>
</feature>
<evidence type="ECO:0000256" key="5">
    <source>
        <dbReference type="ARBA" id="ARBA00022989"/>
    </source>
</evidence>
<feature type="transmembrane region" description="Helical" evidence="7">
    <location>
        <begin position="25"/>
        <end position="55"/>
    </location>
</feature>
<evidence type="ECO:0000256" key="2">
    <source>
        <dbReference type="ARBA" id="ARBA00010992"/>
    </source>
</evidence>
<dbReference type="PROSITE" id="PS50850">
    <property type="entry name" value="MFS"/>
    <property type="match status" value="1"/>
</dbReference>
<evidence type="ECO:0000256" key="7">
    <source>
        <dbReference type="SAM" id="Phobius"/>
    </source>
</evidence>
<dbReference type="InterPro" id="IPR005828">
    <property type="entry name" value="MFS_sugar_transport-like"/>
</dbReference>
<evidence type="ECO:0000256" key="3">
    <source>
        <dbReference type="ARBA" id="ARBA00022448"/>
    </source>
</evidence>
<dbReference type="PANTHER" id="PTHR48020:SF12">
    <property type="entry name" value="PROTON MYO-INOSITOL COTRANSPORTER"/>
    <property type="match status" value="1"/>
</dbReference>
<proteinExistence type="inferred from homology"/>
<feature type="transmembrane region" description="Helical" evidence="7">
    <location>
        <begin position="416"/>
        <end position="439"/>
    </location>
</feature>
<feature type="transmembrane region" description="Helical" evidence="7">
    <location>
        <begin position="152"/>
        <end position="171"/>
    </location>
</feature>
<dbReference type="PRINTS" id="PR00171">
    <property type="entry name" value="SUGRTRNSPORT"/>
</dbReference>
<organism evidence="9 10">
    <name type="scientific">Prymnesium parvum</name>
    <name type="common">Toxic golden alga</name>
    <dbReference type="NCBI Taxonomy" id="97485"/>
    <lineage>
        <taxon>Eukaryota</taxon>
        <taxon>Haptista</taxon>
        <taxon>Haptophyta</taxon>
        <taxon>Prymnesiophyceae</taxon>
        <taxon>Prymnesiales</taxon>
        <taxon>Prymnesiaceae</taxon>
        <taxon>Prymnesium</taxon>
    </lineage>
</organism>
<feature type="transmembrane region" description="Helical" evidence="7">
    <location>
        <begin position="484"/>
        <end position="502"/>
    </location>
</feature>
<name>A0AB34JYE8_PRYPA</name>
<dbReference type="SUPFAM" id="SSF103473">
    <property type="entry name" value="MFS general substrate transporter"/>
    <property type="match status" value="1"/>
</dbReference>
<keyword evidence="10" id="KW-1185">Reference proteome</keyword>
<evidence type="ECO:0000313" key="10">
    <source>
        <dbReference type="Proteomes" id="UP001515480"/>
    </source>
</evidence>
<dbReference type="InterPro" id="IPR020846">
    <property type="entry name" value="MFS_dom"/>
</dbReference>
<dbReference type="PANTHER" id="PTHR48020">
    <property type="entry name" value="PROTON MYO-INOSITOL COTRANSPORTER"/>
    <property type="match status" value="1"/>
</dbReference>
<sequence length="530" mass="56146">MAWMAREGSVTLLPREQCGASGDRFLRFLVGVASLGGFLFGYDTGVVSGAMLVITDHFHFDKHEQEMLVSSTLGLAAVGAICSGPANSALGRRMLLIISCVIFTAGAILMAEANSFAVLLTGRMVVGLAIGTASSTVPQYIAELAPPARRGVLVSVNNAAIVIGQVVATLVDGALSGVHDGWRLMLGFGGIPSVAMLLGLLVLPESPRWLVSKGKHDLAKKVLARLRKGQVDAESAVQAEFDEIFASLVTEGVIPAQGDPNRLQAASTTAINGFSWSRIASDAALAVRELWGIRRQLRLGLFLMILQQVIGINTIMYYSADILQQACVAEDKTVIIWLTAPVASGQLVGCLVGMTLIDKYGRRPLVLGSLAGIIAALGLEGAAFGVDLWHCGNTNSTSSCANLSEAHGVCAVTGKLLLFGMIAYLLAFGMGMSAIPWTVNSEIYPLRSRSTCVGIATTMNWLANFVVASTFLDLESAITKPLTFSLYACNALIGFVLLGLYMPETANKKLEDIEKIFRCKTHPSAEPGAH</sequence>
<comment type="subcellular location">
    <subcellularLocation>
        <location evidence="1">Membrane</location>
        <topology evidence="1">Multi-pass membrane protein</topology>
    </subcellularLocation>
</comment>
<dbReference type="InterPro" id="IPR050814">
    <property type="entry name" value="Myo-inositol_Transporter"/>
</dbReference>
<feature type="domain" description="Major facilitator superfamily (MFS) profile" evidence="8">
    <location>
        <begin position="29"/>
        <end position="506"/>
    </location>
</feature>
<dbReference type="AlphaFoldDB" id="A0AB34JYE8"/>
<feature type="transmembrane region" description="Helical" evidence="7">
    <location>
        <begin position="364"/>
        <end position="386"/>
    </location>
</feature>
<comment type="caution">
    <text evidence="9">The sequence shown here is derived from an EMBL/GenBank/DDBJ whole genome shotgun (WGS) entry which is preliminary data.</text>
</comment>
<evidence type="ECO:0000256" key="4">
    <source>
        <dbReference type="ARBA" id="ARBA00022692"/>
    </source>
</evidence>
<keyword evidence="6 7" id="KW-0472">Membrane</keyword>